<gene>
    <name evidence="2" type="ORF">UY3_15907</name>
</gene>
<keyword evidence="1" id="KW-0175">Coiled coil</keyword>
<accession>M7AQV4</accession>
<protein>
    <submittedName>
        <fullName evidence="2">Carboxy-terminal kinesin 2</fullName>
    </submittedName>
</protein>
<evidence type="ECO:0000313" key="3">
    <source>
        <dbReference type="Proteomes" id="UP000031443"/>
    </source>
</evidence>
<reference evidence="3" key="1">
    <citation type="journal article" date="2013" name="Nat. Genet.">
        <title>The draft genomes of soft-shell turtle and green sea turtle yield insights into the development and evolution of the turtle-specific body plan.</title>
        <authorList>
            <person name="Wang Z."/>
            <person name="Pascual-Anaya J."/>
            <person name="Zadissa A."/>
            <person name="Li W."/>
            <person name="Niimura Y."/>
            <person name="Huang Z."/>
            <person name="Li C."/>
            <person name="White S."/>
            <person name="Xiong Z."/>
            <person name="Fang D."/>
            <person name="Wang B."/>
            <person name="Ming Y."/>
            <person name="Chen Y."/>
            <person name="Zheng Y."/>
            <person name="Kuraku S."/>
            <person name="Pignatelli M."/>
            <person name="Herrero J."/>
            <person name="Beal K."/>
            <person name="Nozawa M."/>
            <person name="Li Q."/>
            <person name="Wang J."/>
            <person name="Zhang H."/>
            <person name="Yu L."/>
            <person name="Shigenobu S."/>
            <person name="Wang J."/>
            <person name="Liu J."/>
            <person name="Flicek P."/>
            <person name="Searle S."/>
            <person name="Wang J."/>
            <person name="Kuratani S."/>
            <person name="Yin Y."/>
            <person name="Aken B."/>
            <person name="Zhang G."/>
            <person name="Irie N."/>
        </authorList>
    </citation>
    <scope>NUCLEOTIDE SEQUENCE [LARGE SCALE GENOMIC DNA]</scope>
</reference>
<evidence type="ECO:0000313" key="2">
    <source>
        <dbReference type="EMBL" id="EMP26999.1"/>
    </source>
</evidence>
<organism evidence="2 3">
    <name type="scientific">Chelonia mydas</name>
    <name type="common">Green sea-turtle</name>
    <name type="synonym">Chelonia agassizi</name>
    <dbReference type="NCBI Taxonomy" id="8469"/>
    <lineage>
        <taxon>Eukaryota</taxon>
        <taxon>Metazoa</taxon>
        <taxon>Chordata</taxon>
        <taxon>Craniata</taxon>
        <taxon>Vertebrata</taxon>
        <taxon>Euteleostomi</taxon>
        <taxon>Archelosauria</taxon>
        <taxon>Testudinata</taxon>
        <taxon>Testudines</taxon>
        <taxon>Cryptodira</taxon>
        <taxon>Durocryptodira</taxon>
        <taxon>Americhelydia</taxon>
        <taxon>Chelonioidea</taxon>
        <taxon>Cheloniidae</taxon>
        <taxon>Chelonia</taxon>
    </lineage>
</organism>
<sequence>MGQSCSVVTPLWKDQYGRPIIDLDIEHGKFHQMWCLDIGSHSILNSVAGNDGKKQAAWDLKGQLSDMRAKVSSYKDKVQRLDGENQQLTRHLKEQVAQNRELSSQPAEKPGD</sequence>
<keyword evidence="3" id="KW-1185">Reference proteome</keyword>
<dbReference type="Proteomes" id="UP000031443">
    <property type="component" value="Unassembled WGS sequence"/>
</dbReference>
<name>M7AQV4_CHEMY</name>
<dbReference type="STRING" id="8469.M7AQV4"/>
<evidence type="ECO:0000256" key="1">
    <source>
        <dbReference type="SAM" id="Coils"/>
    </source>
</evidence>
<proteinExistence type="predicted"/>
<dbReference type="EMBL" id="KB574222">
    <property type="protein sequence ID" value="EMP26999.1"/>
    <property type="molecule type" value="Genomic_DNA"/>
</dbReference>
<dbReference type="AlphaFoldDB" id="M7AQV4"/>
<feature type="coiled-coil region" evidence="1">
    <location>
        <begin position="64"/>
        <end position="105"/>
    </location>
</feature>